<evidence type="ECO:0000256" key="2">
    <source>
        <dbReference type="ARBA" id="ARBA00022490"/>
    </source>
</evidence>
<dbReference type="NCBIfam" id="TIGR01953">
    <property type="entry name" value="NusA"/>
    <property type="match status" value="1"/>
</dbReference>
<organism evidence="9">
    <name type="scientific">candidate division WOR-3 bacterium</name>
    <dbReference type="NCBI Taxonomy" id="2052148"/>
    <lineage>
        <taxon>Bacteria</taxon>
        <taxon>Bacteria division WOR-3</taxon>
    </lineage>
</organism>
<dbReference type="GO" id="GO:0006353">
    <property type="term" value="P:DNA-templated transcription termination"/>
    <property type="evidence" value="ECO:0007669"/>
    <property type="project" value="UniProtKB-UniRule"/>
</dbReference>
<dbReference type="Gene3D" id="3.30.1480.10">
    <property type="entry name" value="NusA, N-terminal domain"/>
    <property type="match status" value="1"/>
</dbReference>
<dbReference type="SUPFAM" id="SSF50249">
    <property type="entry name" value="Nucleic acid-binding proteins"/>
    <property type="match status" value="1"/>
</dbReference>
<keyword evidence="3 7" id="KW-0889">Transcription antitermination</keyword>
<dbReference type="PROSITE" id="PS50084">
    <property type="entry name" value="KH_TYPE_1"/>
    <property type="match status" value="1"/>
</dbReference>
<dbReference type="Pfam" id="PF08529">
    <property type="entry name" value="NusA_N"/>
    <property type="match status" value="1"/>
</dbReference>
<proteinExistence type="inferred from homology"/>
<dbReference type="InterPro" id="IPR004087">
    <property type="entry name" value="KH_dom"/>
</dbReference>
<dbReference type="CDD" id="cd02134">
    <property type="entry name" value="KH-II_NusA_rpt1"/>
    <property type="match status" value="1"/>
</dbReference>
<gene>
    <name evidence="7 9" type="primary">nusA</name>
    <name evidence="9" type="ORF">ENQ77_00215</name>
</gene>
<dbReference type="SMART" id="SM00322">
    <property type="entry name" value="KH"/>
    <property type="match status" value="1"/>
</dbReference>
<feature type="domain" description="S1 motif" evidence="8">
    <location>
        <begin position="136"/>
        <end position="210"/>
    </location>
</feature>
<dbReference type="Gene3D" id="3.30.300.20">
    <property type="match status" value="2"/>
</dbReference>
<dbReference type="InterPro" id="IPR012340">
    <property type="entry name" value="NA-bd_OB-fold"/>
</dbReference>
<dbReference type="Pfam" id="PF13184">
    <property type="entry name" value="KH_NusA_1st"/>
    <property type="match status" value="1"/>
</dbReference>
<evidence type="ECO:0000256" key="1">
    <source>
        <dbReference type="ARBA" id="ARBA00022472"/>
    </source>
</evidence>
<dbReference type="GO" id="GO:0003723">
    <property type="term" value="F:RNA binding"/>
    <property type="evidence" value="ECO:0007669"/>
    <property type="project" value="UniProtKB-UniRule"/>
</dbReference>
<dbReference type="Gene3D" id="2.40.50.140">
    <property type="entry name" value="Nucleic acid-binding proteins"/>
    <property type="match status" value="1"/>
</dbReference>
<evidence type="ECO:0000256" key="6">
    <source>
        <dbReference type="ARBA" id="ARBA00023163"/>
    </source>
</evidence>
<evidence type="ECO:0000256" key="5">
    <source>
        <dbReference type="ARBA" id="ARBA00023015"/>
    </source>
</evidence>
<dbReference type="PROSITE" id="PS50126">
    <property type="entry name" value="S1"/>
    <property type="match status" value="1"/>
</dbReference>
<keyword evidence="5 7" id="KW-0805">Transcription regulation</keyword>
<dbReference type="PANTHER" id="PTHR22648:SF0">
    <property type="entry name" value="TRANSCRIPTION TERMINATION_ANTITERMINATION PROTEIN NUSA"/>
    <property type="match status" value="1"/>
</dbReference>
<keyword evidence="4 7" id="KW-0694">RNA-binding</keyword>
<accession>A0A7C2K0E3</accession>
<keyword evidence="2 7" id="KW-0963">Cytoplasm</keyword>
<dbReference type="InterPro" id="IPR036555">
    <property type="entry name" value="NusA_N_sf"/>
</dbReference>
<sequence length="431" mass="48916">MQGKENIDQLILQIASSRKLPKEFVIDKFKEAVTEVLKKRKGPNFTFKVNYDPREGFSISVEKTVKEKVTDPSTEISLEEAKQINPDVKPDQKIEVKEDFKTIGKRYINLISETFLRKLTEETKRKEYELLSKKIGEKVEGNVLRIERDEVVVSLGNVEASLPFTELLPGDKVMNLRNVKRVKAVILEVQDWKEKKDKKRYTSPIILSRTHPNFLRKLLEDEIPDIATGLIEIKQIARIPGRRAKVSVKPKKPENIDIGSIIGVKGQIIKSISEELGGEKIDIIRYSENPYKHVANALSPAKEILCVFDEDDKYIAIVPDTELPVAKGEDAINAILASKLVGKEVLVYPLKEFDKIKPKKGVTILELVDEVPSSVISTLREAGLYYFKDLKSLPTLSELKRLGFREDQAIKLLEILETKITEKEKDGEQGS</sequence>
<dbReference type="PANTHER" id="PTHR22648">
    <property type="entry name" value="TRANSCRIPTION TERMINATION FACTOR NUSA"/>
    <property type="match status" value="1"/>
</dbReference>
<comment type="caution">
    <text evidence="9">The sequence shown here is derived from an EMBL/GenBank/DDBJ whole genome shotgun (WGS) entry which is preliminary data.</text>
</comment>
<dbReference type="InterPro" id="IPR003029">
    <property type="entry name" value="S1_domain"/>
</dbReference>
<dbReference type="HAMAP" id="MF_00945_B">
    <property type="entry name" value="NusA_B"/>
    <property type="match status" value="1"/>
</dbReference>
<dbReference type="EMBL" id="DSOL01000003">
    <property type="protein sequence ID" value="HEN27106.1"/>
    <property type="molecule type" value="Genomic_DNA"/>
</dbReference>
<dbReference type="GO" id="GO:0003700">
    <property type="term" value="F:DNA-binding transcription factor activity"/>
    <property type="evidence" value="ECO:0007669"/>
    <property type="project" value="InterPro"/>
</dbReference>
<evidence type="ECO:0000256" key="4">
    <source>
        <dbReference type="ARBA" id="ARBA00022884"/>
    </source>
</evidence>
<dbReference type="SUPFAM" id="SSF54814">
    <property type="entry name" value="Prokaryotic type KH domain (KH-domain type II)"/>
    <property type="match status" value="1"/>
</dbReference>
<comment type="subunit">
    <text evidence="7">Monomer. Binds directly to the core enzyme of the DNA-dependent RNA polymerase and to nascent RNA.</text>
</comment>
<evidence type="ECO:0000256" key="3">
    <source>
        <dbReference type="ARBA" id="ARBA00022814"/>
    </source>
</evidence>
<dbReference type="SUPFAM" id="SSF69705">
    <property type="entry name" value="Transcription factor NusA, N-terminal domain"/>
    <property type="match status" value="1"/>
</dbReference>
<dbReference type="InterPro" id="IPR010213">
    <property type="entry name" value="TF_NusA"/>
</dbReference>
<dbReference type="GO" id="GO:0005829">
    <property type="term" value="C:cytosol"/>
    <property type="evidence" value="ECO:0007669"/>
    <property type="project" value="TreeGrafter"/>
</dbReference>
<comment type="function">
    <text evidence="7">Participates in both transcription termination and antitermination.</text>
</comment>
<dbReference type="InterPro" id="IPR009019">
    <property type="entry name" value="KH_sf_prok-type"/>
</dbReference>
<keyword evidence="6 7" id="KW-0804">Transcription</keyword>
<dbReference type="GO" id="GO:0031564">
    <property type="term" value="P:transcription antitermination"/>
    <property type="evidence" value="ECO:0007669"/>
    <property type="project" value="UniProtKB-UniRule"/>
</dbReference>
<dbReference type="InterPro" id="IPR025249">
    <property type="entry name" value="TF_NusA_KH_1st"/>
</dbReference>
<dbReference type="Pfam" id="PF26594">
    <property type="entry name" value="KH_NusA_2nd"/>
    <property type="match status" value="1"/>
</dbReference>
<dbReference type="AlphaFoldDB" id="A0A7C2K0E3"/>
<comment type="subcellular location">
    <subcellularLocation>
        <location evidence="7">Cytoplasm</location>
    </subcellularLocation>
</comment>
<name>A0A7C2K0E3_UNCW3</name>
<comment type="similarity">
    <text evidence="7">Belongs to the NusA family.</text>
</comment>
<keyword evidence="1 7" id="KW-0806">Transcription termination</keyword>
<evidence type="ECO:0000259" key="8">
    <source>
        <dbReference type="PROSITE" id="PS50126"/>
    </source>
</evidence>
<reference evidence="9" key="1">
    <citation type="journal article" date="2020" name="mSystems">
        <title>Genome- and Community-Level Interaction Insights into Carbon Utilization and Element Cycling Functions of Hydrothermarchaeota in Hydrothermal Sediment.</title>
        <authorList>
            <person name="Zhou Z."/>
            <person name="Liu Y."/>
            <person name="Xu W."/>
            <person name="Pan J."/>
            <person name="Luo Z.H."/>
            <person name="Li M."/>
        </authorList>
    </citation>
    <scope>NUCLEOTIDE SEQUENCE [LARGE SCALE GENOMIC DNA]</scope>
    <source>
        <strain evidence="9">SpSt-34</strain>
    </source>
</reference>
<protein>
    <recommendedName>
        <fullName evidence="7">Transcription termination/antitermination protein NusA</fullName>
    </recommendedName>
</protein>
<evidence type="ECO:0000256" key="7">
    <source>
        <dbReference type="HAMAP-Rule" id="MF_00945"/>
    </source>
</evidence>
<dbReference type="InterPro" id="IPR015946">
    <property type="entry name" value="KH_dom-like_a/b"/>
</dbReference>
<evidence type="ECO:0000313" key="9">
    <source>
        <dbReference type="EMBL" id="HEN27106.1"/>
    </source>
</evidence>
<dbReference type="InterPro" id="IPR013735">
    <property type="entry name" value="TF_NusA_N"/>
</dbReference>
<dbReference type="InterPro" id="IPR058582">
    <property type="entry name" value="KH_NusA_2nd"/>
</dbReference>
<dbReference type="InterPro" id="IPR030842">
    <property type="entry name" value="TF_NusA_bacterial"/>
</dbReference>